<dbReference type="AlphaFoldDB" id="A0A1I1VIV7"/>
<name>A0A1I1VIV7_9BACT</name>
<protein>
    <submittedName>
        <fullName evidence="2">Uncharacterized protein</fullName>
    </submittedName>
</protein>
<accession>A0A1I1VIV7</accession>
<dbReference type="STRING" id="385682.SAMN05444380_102135"/>
<proteinExistence type="predicted"/>
<sequence length="360" mass="42100">MLTFKPKPLIKPNLIQRLLKIEPSENALIEINNRLAQVEKIEEIASEEFINIADHYKVNLKKKFRKERIELFRQLVREVINDNQVSDLEAMQLKHLRDLLLLDQQEAEKVLKEETHRRFGEQIDEALTDNRLSKKEKEKLEQLRKDLLIEEEVAQKMISEKGGALLQKFLENAVSDQRLSPDEEQEMHAIAQSLGIDLEFDAPTQEALARFRLYWQIENGILPELVPDIHLYKNEKLHFQTPVHWIEHKKVTRRVNYGGPTARIKLAKGFYYRVGSLGVNRITEDVWQRIDSGMLYLTDRRIIFMGELGNKNIRLNSVLTFKPYSNGVDIRKATGKSPFLEFSDNVDLFSMILARLLMEN</sequence>
<feature type="coiled-coil region" evidence="1">
    <location>
        <begin position="123"/>
        <end position="160"/>
    </location>
</feature>
<organism evidence="2 3">
    <name type="scientific">Thermophagus xiamenensis</name>
    <dbReference type="NCBI Taxonomy" id="385682"/>
    <lineage>
        <taxon>Bacteria</taxon>
        <taxon>Pseudomonadati</taxon>
        <taxon>Bacteroidota</taxon>
        <taxon>Bacteroidia</taxon>
        <taxon>Marinilabiliales</taxon>
        <taxon>Marinilabiliaceae</taxon>
        <taxon>Thermophagus</taxon>
    </lineage>
</organism>
<dbReference type="Proteomes" id="UP000181976">
    <property type="component" value="Unassembled WGS sequence"/>
</dbReference>
<gene>
    <name evidence="2" type="ORF">SAMN05444380_102135</name>
</gene>
<reference evidence="2 3" key="1">
    <citation type="submission" date="2016-10" db="EMBL/GenBank/DDBJ databases">
        <authorList>
            <person name="de Groot N.N."/>
        </authorList>
    </citation>
    <scope>NUCLEOTIDE SEQUENCE [LARGE SCALE GENOMIC DNA]</scope>
    <source>
        <strain evidence="2 3">DSM 19012</strain>
    </source>
</reference>
<keyword evidence="1" id="KW-0175">Coiled coil</keyword>
<dbReference type="InParanoid" id="A0A1I1VIV7"/>
<keyword evidence="3" id="KW-1185">Reference proteome</keyword>
<evidence type="ECO:0000313" key="3">
    <source>
        <dbReference type="Proteomes" id="UP000181976"/>
    </source>
</evidence>
<dbReference type="RefSeq" id="WP_010528695.1">
    <property type="nucleotide sequence ID" value="NZ_AFSL01000095.1"/>
</dbReference>
<dbReference type="OrthoDB" id="1026409at2"/>
<dbReference type="EMBL" id="FONA01000002">
    <property type="protein sequence ID" value="SFD81003.1"/>
    <property type="molecule type" value="Genomic_DNA"/>
</dbReference>
<dbReference type="eggNOG" id="ENOG5032UHD">
    <property type="taxonomic scope" value="Bacteria"/>
</dbReference>
<evidence type="ECO:0000313" key="2">
    <source>
        <dbReference type="EMBL" id="SFD81003.1"/>
    </source>
</evidence>
<evidence type="ECO:0000256" key="1">
    <source>
        <dbReference type="SAM" id="Coils"/>
    </source>
</evidence>